<protein>
    <submittedName>
        <fullName evidence="2">DUF368 domain-containing protein</fullName>
    </submittedName>
</protein>
<keyword evidence="1" id="KW-0472">Membrane</keyword>
<keyword evidence="1" id="KW-0812">Transmembrane</keyword>
<reference evidence="2 3" key="1">
    <citation type="submission" date="2023-10" db="EMBL/GenBank/DDBJ databases">
        <title>Y20.</title>
        <authorList>
            <person name="Zhang G."/>
            <person name="Ding Y."/>
        </authorList>
    </citation>
    <scope>NUCLEOTIDE SEQUENCE [LARGE SCALE GENOMIC DNA]</scope>
    <source>
        <strain evidence="2 3">Y20</strain>
    </source>
</reference>
<evidence type="ECO:0000256" key="1">
    <source>
        <dbReference type="SAM" id="Phobius"/>
    </source>
</evidence>
<dbReference type="KEGG" id="mliy:RYJ27_02375"/>
<name>A0AAU0MIW1_9MICO</name>
<dbReference type="Pfam" id="PF04018">
    <property type="entry name" value="VCA0040-like"/>
    <property type="match status" value="1"/>
</dbReference>
<dbReference type="PANTHER" id="PTHR37308">
    <property type="entry name" value="INTEGRAL MEMBRANE PROTEIN"/>
    <property type="match status" value="1"/>
</dbReference>
<sequence>MTTPAAPPRRSPLLILANALRGALIGTAELLPGISGGTIALITGVYERLIGSAAAVVSAVKALLWGPGRLAGFRAEIRRVDGWLIVPLLVGMATIVLTLAGPIEGLVAAYPEESRGLFFGLVAASIAVPIGLVPRVVRSRSSRAAGLLVFLAAAAGAFLLVGLAGGGTAVEPPLWFVFVAAAIAVCALVVPGVSGSFFLLAVGLYSPTLVAVDQRDLGYISVFAAGALLGLVTIVRVMKWLLDAHRRLTLLAMAGLMLGSLRALWPWQVGESGESSATGVPVLPTEPVLAPILFAVLGAGVVVALILVERAYARRLSEAVQIPAP</sequence>
<feature type="transmembrane region" description="Helical" evidence="1">
    <location>
        <begin position="115"/>
        <end position="133"/>
    </location>
</feature>
<dbReference type="RefSeq" id="WP_330171179.1">
    <property type="nucleotide sequence ID" value="NZ_CP137080.1"/>
</dbReference>
<keyword evidence="3" id="KW-1185">Reference proteome</keyword>
<gene>
    <name evidence="2" type="ORF">RYJ27_02375</name>
</gene>
<feature type="transmembrane region" description="Helical" evidence="1">
    <location>
        <begin position="145"/>
        <end position="167"/>
    </location>
</feature>
<dbReference type="EMBL" id="CP137080">
    <property type="protein sequence ID" value="WOQ70089.1"/>
    <property type="molecule type" value="Genomic_DNA"/>
</dbReference>
<feature type="transmembrane region" description="Helical" evidence="1">
    <location>
        <begin position="218"/>
        <end position="238"/>
    </location>
</feature>
<proteinExistence type="predicted"/>
<feature type="transmembrane region" description="Helical" evidence="1">
    <location>
        <begin position="83"/>
        <end position="103"/>
    </location>
</feature>
<feature type="transmembrane region" description="Helical" evidence="1">
    <location>
        <begin position="288"/>
        <end position="308"/>
    </location>
</feature>
<organism evidence="2 3">
    <name type="scientific">Microbacterium limosum</name>
    <dbReference type="NCBI Taxonomy" id="3079935"/>
    <lineage>
        <taxon>Bacteria</taxon>
        <taxon>Bacillati</taxon>
        <taxon>Actinomycetota</taxon>
        <taxon>Actinomycetes</taxon>
        <taxon>Micrococcales</taxon>
        <taxon>Microbacteriaceae</taxon>
        <taxon>Microbacterium</taxon>
    </lineage>
</organism>
<keyword evidence="1" id="KW-1133">Transmembrane helix</keyword>
<evidence type="ECO:0000313" key="2">
    <source>
        <dbReference type="EMBL" id="WOQ70089.1"/>
    </source>
</evidence>
<accession>A0AAU0MIW1</accession>
<dbReference type="AlphaFoldDB" id="A0AAU0MIW1"/>
<dbReference type="PANTHER" id="PTHR37308:SF1">
    <property type="entry name" value="POLYPRENYL-PHOSPHATE TRANSPORTER"/>
    <property type="match status" value="1"/>
</dbReference>
<dbReference type="InterPro" id="IPR007163">
    <property type="entry name" value="VCA0040-like"/>
</dbReference>
<dbReference type="Proteomes" id="UP001329313">
    <property type="component" value="Chromosome"/>
</dbReference>
<evidence type="ECO:0000313" key="3">
    <source>
        <dbReference type="Proteomes" id="UP001329313"/>
    </source>
</evidence>